<accession>A0A7J9CYB3</accession>
<gene>
    <name evidence="1" type="ORF">Gogos_020021</name>
</gene>
<evidence type="ECO:0000313" key="1">
    <source>
        <dbReference type="EMBL" id="MBA0753500.1"/>
    </source>
</evidence>
<protein>
    <submittedName>
        <fullName evidence="1">Uncharacterized protein</fullName>
    </submittedName>
</protein>
<feature type="non-terminal residue" evidence="1">
    <location>
        <position position="70"/>
    </location>
</feature>
<dbReference type="Proteomes" id="UP000593579">
    <property type="component" value="Unassembled WGS sequence"/>
</dbReference>
<reference evidence="1 2" key="1">
    <citation type="journal article" date="2019" name="Genome Biol. Evol.">
        <title>Insights into the evolution of the New World diploid cottons (Gossypium, subgenus Houzingenia) based on genome sequencing.</title>
        <authorList>
            <person name="Grover C.E."/>
            <person name="Arick M.A. 2nd"/>
            <person name="Thrash A."/>
            <person name="Conover J.L."/>
            <person name="Sanders W.S."/>
            <person name="Peterson D.G."/>
            <person name="Frelichowski J.E."/>
            <person name="Scheffler J.A."/>
            <person name="Scheffler B.E."/>
            <person name="Wendel J.F."/>
        </authorList>
    </citation>
    <scope>NUCLEOTIDE SEQUENCE [LARGE SCALE GENOMIC DNA]</scope>
    <source>
        <strain evidence="1">5</strain>
        <tissue evidence="1">Leaf</tissue>
    </source>
</reference>
<dbReference type="AlphaFoldDB" id="A0A7J9CYB3"/>
<name>A0A7J9CYB3_GOSGO</name>
<organism evidence="1 2">
    <name type="scientific">Gossypium gossypioides</name>
    <name type="common">Mexican cotton</name>
    <name type="synonym">Selera gossypioides</name>
    <dbReference type="NCBI Taxonomy" id="34282"/>
    <lineage>
        <taxon>Eukaryota</taxon>
        <taxon>Viridiplantae</taxon>
        <taxon>Streptophyta</taxon>
        <taxon>Embryophyta</taxon>
        <taxon>Tracheophyta</taxon>
        <taxon>Spermatophyta</taxon>
        <taxon>Magnoliopsida</taxon>
        <taxon>eudicotyledons</taxon>
        <taxon>Gunneridae</taxon>
        <taxon>Pentapetalae</taxon>
        <taxon>rosids</taxon>
        <taxon>malvids</taxon>
        <taxon>Malvales</taxon>
        <taxon>Malvaceae</taxon>
        <taxon>Malvoideae</taxon>
        <taxon>Gossypium</taxon>
    </lineage>
</organism>
<comment type="caution">
    <text evidence="1">The sequence shown here is derived from an EMBL/GenBank/DDBJ whole genome shotgun (WGS) entry which is preliminary data.</text>
</comment>
<evidence type="ECO:0000313" key="2">
    <source>
        <dbReference type="Proteomes" id="UP000593579"/>
    </source>
</evidence>
<proteinExistence type="predicted"/>
<sequence length="70" mass="8195">MEVLEGEICRLTKELQTKEQQSKEVTEEYTELADRFIVVEQMAVSRQEVFATMHREGQVFAQQAEDICEQ</sequence>
<keyword evidence="2" id="KW-1185">Reference proteome</keyword>
<dbReference type="EMBL" id="JABEZY010256611">
    <property type="protein sequence ID" value="MBA0753500.1"/>
    <property type="molecule type" value="Genomic_DNA"/>
</dbReference>